<name>A0AAJ8BLA4_ASPNG</name>
<organism evidence="2">
    <name type="scientific">Aspergillus niger</name>
    <dbReference type="NCBI Taxonomy" id="5061"/>
    <lineage>
        <taxon>Eukaryota</taxon>
        <taxon>Fungi</taxon>
        <taxon>Dikarya</taxon>
        <taxon>Ascomycota</taxon>
        <taxon>Pezizomycotina</taxon>
        <taxon>Eurotiomycetes</taxon>
        <taxon>Eurotiomycetidae</taxon>
        <taxon>Eurotiales</taxon>
        <taxon>Aspergillaceae</taxon>
        <taxon>Aspergillus</taxon>
        <taxon>Aspergillus subgen. Circumdati</taxon>
    </lineage>
</organism>
<feature type="compositionally biased region" description="Basic and acidic residues" evidence="1">
    <location>
        <begin position="94"/>
        <end position="106"/>
    </location>
</feature>
<dbReference type="RefSeq" id="XP_059599739.1">
    <property type="nucleotide sequence ID" value="XM_059750973.1"/>
</dbReference>
<feature type="region of interest" description="Disordered" evidence="1">
    <location>
        <begin position="70"/>
        <end position="126"/>
    </location>
</feature>
<reference evidence="2" key="2">
    <citation type="submission" date="2025-08" db="UniProtKB">
        <authorList>
            <consortium name="RefSeq"/>
        </authorList>
    </citation>
    <scope>IDENTIFICATION</scope>
</reference>
<proteinExistence type="predicted"/>
<dbReference type="AlphaFoldDB" id="A0AAJ8BLA4"/>
<reference evidence="2" key="1">
    <citation type="submission" date="2025-02" db="EMBL/GenBank/DDBJ databases">
        <authorList>
            <consortium name="NCBI Genome Project"/>
        </authorList>
    </citation>
    <scope>NUCLEOTIDE SEQUENCE</scope>
</reference>
<evidence type="ECO:0000313" key="2">
    <source>
        <dbReference type="RefSeq" id="XP_059599739.1"/>
    </source>
</evidence>
<protein>
    <submittedName>
        <fullName evidence="2">Uncharacterized protein</fullName>
    </submittedName>
</protein>
<dbReference type="KEGG" id="ang:An01g10210"/>
<evidence type="ECO:0000256" key="1">
    <source>
        <dbReference type="SAM" id="MobiDB-lite"/>
    </source>
</evidence>
<dbReference type="VEuPathDB" id="FungiDB:An01g10210"/>
<sequence>MDRCSLFLGPPTGALERGSLVMDYYGYVRWYNLALKGPVSSRRLHSLIFQDDAGDLVCVSPALTAKVSVVCSGPSSSHPRPEAPPAKSGGRSGGEADGRIKDDNLEQPHLSPAVKVPSPGCSRTGP</sequence>
<gene>
    <name evidence="2" type="ORF">An01g10210</name>
</gene>
<accession>A0AAJ8BLA4</accession>
<dbReference type="GeneID" id="84590068"/>